<evidence type="ECO:0000259" key="18">
    <source>
        <dbReference type="Pfam" id="PF22666"/>
    </source>
</evidence>
<keyword evidence="6" id="KW-0964">Secreted</keyword>
<feature type="domain" description="Beta-mannosidase-like galactose-binding" evidence="18">
    <location>
        <begin position="29"/>
        <end position="211"/>
    </location>
</feature>
<keyword evidence="20" id="KW-1185">Reference proteome</keyword>
<evidence type="ECO:0000256" key="11">
    <source>
        <dbReference type="ARBA" id="ARBA00023326"/>
    </source>
</evidence>
<evidence type="ECO:0000256" key="10">
    <source>
        <dbReference type="ARBA" id="ARBA00023295"/>
    </source>
</evidence>
<dbReference type="InterPro" id="IPR006102">
    <property type="entry name" value="Ig-like_GH2"/>
</dbReference>
<dbReference type="PANTHER" id="PTHR43730">
    <property type="entry name" value="BETA-MANNOSIDASE"/>
    <property type="match status" value="1"/>
</dbReference>
<dbReference type="Gene3D" id="3.20.20.80">
    <property type="entry name" value="Glycosidases"/>
    <property type="match status" value="1"/>
</dbReference>
<dbReference type="PANTHER" id="PTHR43730:SF1">
    <property type="entry name" value="BETA-MANNOSIDASE"/>
    <property type="match status" value="1"/>
</dbReference>
<dbReference type="EC" id="3.2.1.25" evidence="5"/>
<evidence type="ECO:0000256" key="12">
    <source>
        <dbReference type="ARBA" id="ARBA00038429"/>
    </source>
</evidence>
<dbReference type="Pfam" id="PF17786">
    <property type="entry name" value="Mannosidase_ig"/>
    <property type="match status" value="1"/>
</dbReference>
<keyword evidence="7" id="KW-0378">Hydrolase</keyword>
<feature type="domain" description="Mannosidase Ig/CBM-like" evidence="17">
    <location>
        <begin position="721"/>
        <end position="808"/>
    </location>
</feature>
<comment type="subcellular location">
    <subcellularLocation>
        <location evidence="2">Secreted</location>
    </subcellularLocation>
</comment>
<evidence type="ECO:0000256" key="3">
    <source>
        <dbReference type="ARBA" id="ARBA00004740"/>
    </source>
</evidence>
<evidence type="ECO:0000256" key="9">
    <source>
        <dbReference type="ARBA" id="ARBA00023277"/>
    </source>
</evidence>
<evidence type="ECO:0000256" key="2">
    <source>
        <dbReference type="ARBA" id="ARBA00004613"/>
    </source>
</evidence>
<dbReference type="EMBL" id="JBBBZM010000002">
    <property type="protein sequence ID" value="KAL0640685.1"/>
    <property type="molecule type" value="Genomic_DNA"/>
</dbReference>
<keyword evidence="8" id="KW-0325">Glycoprotein</keyword>
<keyword evidence="10" id="KW-0326">Glycosidase</keyword>
<protein>
    <recommendedName>
        <fullName evidence="13">Beta-mannosidase B</fullName>
        <ecNumber evidence="5">3.2.1.25</ecNumber>
    </recommendedName>
    <alternativeName>
        <fullName evidence="14">Mannanase B</fullName>
    </alternativeName>
</protein>
<evidence type="ECO:0000256" key="8">
    <source>
        <dbReference type="ARBA" id="ARBA00023180"/>
    </source>
</evidence>
<dbReference type="InterPro" id="IPR013783">
    <property type="entry name" value="Ig-like_fold"/>
</dbReference>
<comment type="catalytic activity">
    <reaction evidence="1">
        <text>Hydrolysis of terminal, non-reducing beta-D-mannose residues in beta-D-mannosides.</text>
        <dbReference type="EC" id="3.2.1.25"/>
    </reaction>
</comment>
<accession>A0ABR3GXK1</accession>
<name>A0ABR3GXK1_9PEZI</name>
<comment type="similarity">
    <text evidence="12">Belongs to the glycosyl hydrolase 2 family. Beta-mannosidase B subfamily.</text>
</comment>
<dbReference type="InterPro" id="IPR054593">
    <property type="entry name" value="Beta-mannosidase-like_N2"/>
</dbReference>
<evidence type="ECO:0000256" key="4">
    <source>
        <dbReference type="ARBA" id="ARBA00011738"/>
    </source>
</evidence>
<dbReference type="Gene3D" id="2.60.40.10">
    <property type="entry name" value="Immunoglobulins"/>
    <property type="match status" value="2"/>
</dbReference>
<evidence type="ECO:0000313" key="20">
    <source>
        <dbReference type="Proteomes" id="UP001447188"/>
    </source>
</evidence>
<feature type="domain" description="Beta-mannosidase Ig-fold" evidence="16">
    <location>
        <begin position="815"/>
        <end position="874"/>
    </location>
</feature>
<comment type="pathway">
    <text evidence="3">Glycan metabolism; N-glycan degradation.</text>
</comment>
<evidence type="ECO:0000313" key="19">
    <source>
        <dbReference type="EMBL" id="KAL0640685.1"/>
    </source>
</evidence>
<dbReference type="SUPFAM" id="SSF51445">
    <property type="entry name" value="(Trans)glycosidases"/>
    <property type="match status" value="1"/>
</dbReference>
<dbReference type="InterPro" id="IPR017853">
    <property type="entry name" value="GH"/>
</dbReference>
<dbReference type="SUPFAM" id="SSF49303">
    <property type="entry name" value="beta-Galactosidase/glucuronidase domain"/>
    <property type="match status" value="2"/>
</dbReference>
<dbReference type="InterPro" id="IPR050887">
    <property type="entry name" value="Beta-mannosidase_GH2"/>
</dbReference>
<dbReference type="InterPro" id="IPR008979">
    <property type="entry name" value="Galactose-bd-like_sf"/>
</dbReference>
<reference evidence="19 20" key="1">
    <citation type="submission" date="2024-02" db="EMBL/GenBank/DDBJ databases">
        <title>Discinaceae phylogenomics.</title>
        <authorList>
            <person name="Dirks A.C."/>
            <person name="James T.Y."/>
        </authorList>
    </citation>
    <scope>NUCLEOTIDE SEQUENCE [LARGE SCALE GENOMIC DNA]</scope>
    <source>
        <strain evidence="19 20">ACD0624</strain>
    </source>
</reference>
<dbReference type="Gene3D" id="2.60.120.260">
    <property type="entry name" value="Galactose-binding domain-like"/>
    <property type="match status" value="1"/>
</dbReference>
<dbReference type="Pfam" id="PF00703">
    <property type="entry name" value="Glyco_hydro_2"/>
    <property type="match status" value="1"/>
</dbReference>
<dbReference type="Proteomes" id="UP001447188">
    <property type="component" value="Unassembled WGS sequence"/>
</dbReference>
<evidence type="ECO:0000259" key="16">
    <source>
        <dbReference type="Pfam" id="PF17753"/>
    </source>
</evidence>
<gene>
    <name evidence="19" type="ORF">Q9L58_000356</name>
</gene>
<comment type="subunit">
    <text evidence="4">Homodimer.</text>
</comment>
<dbReference type="Pfam" id="PF17753">
    <property type="entry name" value="Ig_mannosidase"/>
    <property type="match status" value="1"/>
</dbReference>
<dbReference type="InterPro" id="IPR036156">
    <property type="entry name" value="Beta-gal/glucu_dom_sf"/>
</dbReference>
<dbReference type="InterPro" id="IPR041625">
    <property type="entry name" value="Beta-mannosidase_Ig"/>
</dbReference>
<keyword evidence="11" id="KW-0624">Polysaccharide degradation</keyword>
<evidence type="ECO:0000256" key="7">
    <source>
        <dbReference type="ARBA" id="ARBA00022801"/>
    </source>
</evidence>
<feature type="domain" description="Glycoside hydrolase family 2 immunoglobulin-like beta-sandwich" evidence="15">
    <location>
        <begin position="221"/>
        <end position="327"/>
    </location>
</feature>
<evidence type="ECO:0000256" key="1">
    <source>
        <dbReference type="ARBA" id="ARBA00000829"/>
    </source>
</evidence>
<evidence type="ECO:0000256" key="5">
    <source>
        <dbReference type="ARBA" id="ARBA00012754"/>
    </source>
</evidence>
<evidence type="ECO:0000259" key="15">
    <source>
        <dbReference type="Pfam" id="PF00703"/>
    </source>
</evidence>
<evidence type="ECO:0000259" key="17">
    <source>
        <dbReference type="Pfam" id="PF17786"/>
    </source>
</evidence>
<dbReference type="SUPFAM" id="SSF49785">
    <property type="entry name" value="Galactose-binding domain-like"/>
    <property type="match status" value="1"/>
</dbReference>
<evidence type="ECO:0000256" key="14">
    <source>
        <dbReference type="ARBA" id="ARBA00041614"/>
    </source>
</evidence>
<dbReference type="Pfam" id="PF22666">
    <property type="entry name" value="Glyco_hydro_2_N2"/>
    <property type="match status" value="1"/>
</dbReference>
<keyword evidence="9" id="KW-0119">Carbohydrate metabolism</keyword>
<proteinExistence type="inferred from homology"/>
<sequence length="901" mass="101762">MRVIVADSRSGRDQGGQALLRKIPIVDCWEVKQSSNIRPIAADGFVPVAQFPTVVQLDLLASGLIPDPYIGTNELECLWINDASWTYRTHFPCPKNVGPGRTVALVFDGLDTVVDVYLNEQHLFFSKSMFIPQRVDITDVVRSATGDVDFVLELRFRSPSGFAKEEEQRVGFKPASTDETLMGGHPRMYLRKAQYHWGWDWGPALAPTGPYLPIYLEIYEARISNLKILPSVSETLNKATINIAADILGSTANHYLLVEIKGPNGETIQKQSFAVSNGSFKGILSVEDPELWWPHTHGKQPRYEVRLELLSAGQESLHQITKKLGFRRLRLLQNPLKNAPGTSFTFEINNTTIFAGGSNWIPGDYFLPRFTHPTAKQDNYRRWLTLAKCGNQNMIRVWGGGIVESDEFYTLCDELGLIVWQDLLFACGNYPAHDEYCELVRKETVVQVTRIIYHPSLVLICGDNEDVWLSGEFGWDYHPEEKRVEEWMAGNFQHRRILERVLPEALKEVGTEKTGVQYWESSPFSGEGVEANSKIKGDTHIWDVWHGPMYPYQEYKTRGGRFVSEFGFESPPNIRTIKHMLPDPKTRQAQSLEFLAHDKGPGAERRATMYMGENFRFRMDPIKDYIYCVQLLQAEAVGFAVNSWRRQFGGPGEEICSGALVWQLNDNWPAISWAIVDYYLRPKPAFFALKRALATFSIGMEREVTTKNLSILRSYPERKSRVSIWATSYSLSEKDVIVKFKAFDIATGKPVDEFCADRLDTKLRSNAATELASFWIPNAETTVVAAYLHCANKGQLLARMVSWPDPLKFLKFSEDPNISVVVDEGGNQIFVKANAPVKGLVLAVADEDDGEDADWQDNGIDLVPQETVTVGVTGLKGRSIAVRWLCDWETESKAEVSVLVN</sequence>
<evidence type="ECO:0000256" key="13">
    <source>
        <dbReference type="ARBA" id="ARBA00041069"/>
    </source>
</evidence>
<evidence type="ECO:0000256" key="6">
    <source>
        <dbReference type="ARBA" id="ARBA00022525"/>
    </source>
</evidence>
<dbReference type="InterPro" id="IPR041447">
    <property type="entry name" value="Mannosidase_ig"/>
</dbReference>
<comment type="caution">
    <text evidence="19">The sequence shown here is derived from an EMBL/GenBank/DDBJ whole genome shotgun (WGS) entry which is preliminary data.</text>
</comment>
<organism evidence="19 20">
    <name type="scientific">Discina gigas</name>
    <dbReference type="NCBI Taxonomy" id="1032678"/>
    <lineage>
        <taxon>Eukaryota</taxon>
        <taxon>Fungi</taxon>
        <taxon>Dikarya</taxon>
        <taxon>Ascomycota</taxon>
        <taxon>Pezizomycotina</taxon>
        <taxon>Pezizomycetes</taxon>
        <taxon>Pezizales</taxon>
        <taxon>Discinaceae</taxon>
        <taxon>Discina</taxon>
    </lineage>
</organism>